<dbReference type="Pfam" id="PF02311">
    <property type="entry name" value="AraC_binding"/>
    <property type="match status" value="1"/>
</dbReference>
<gene>
    <name evidence="5" type="ORF">GCM10010974_13540</name>
</gene>
<keyword evidence="6" id="KW-1185">Reference proteome</keyword>
<dbReference type="EMBL" id="BMJG01000003">
    <property type="protein sequence ID" value="GGC32399.1"/>
    <property type="molecule type" value="Genomic_DNA"/>
</dbReference>
<dbReference type="Gene3D" id="2.60.120.10">
    <property type="entry name" value="Jelly Rolls"/>
    <property type="match status" value="1"/>
</dbReference>
<dbReference type="InterPro" id="IPR009057">
    <property type="entry name" value="Homeodomain-like_sf"/>
</dbReference>
<dbReference type="InterPro" id="IPR003313">
    <property type="entry name" value="AraC-bd"/>
</dbReference>
<comment type="caution">
    <text evidence="5">The sequence shown here is derived from an EMBL/GenBank/DDBJ whole genome shotgun (WGS) entry which is preliminary data.</text>
</comment>
<dbReference type="InterPro" id="IPR014710">
    <property type="entry name" value="RmlC-like_jellyroll"/>
</dbReference>
<evidence type="ECO:0000313" key="6">
    <source>
        <dbReference type="Proteomes" id="UP000632322"/>
    </source>
</evidence>
<evidence type="ECO:0000313" key="5">
    <source>
        <dbReference type="EMBL" id="GGC32399.1"/>
    </source>
</evidence>
<accession>A0ABQ1M043</accession>
<dbReference type="Gene3D" id="1.10.10.60">
    <property type="entry name" value="Homeodomain-like"/>
    <property type="match status" value="1"/>
</dbReference>
<protein>
    <submittedName>
        <fullName evidence="5">AraC family transcriptional regulator</fullName>
    </submittedName>
</protein>
<dbReference type="PROSITE" id="PS01124">
    <property type="entry name" value="HTH_ARAC_FAMILY_2"/>
    <property type="match status" value="1"/>
</dbReference>
<proteinExistence type="predicted"/>
<dbReference type="PANTHER" id="PTHR11019:SF199">
    <property type="entry name" value="HTH-TYPE TRANSCRIPTIONAL REGULATOR NIMR"/>
    <property type="match status" value="1"/>
</dbReference>
<dbReference type="SMART" id="SM00342">
    <property type="entry name" value="HTH_ARAC"/>
    <property type="match status" value="1"/>
</dbReference>
<evidence type="ECO:0000256" key="3">
    <source>
        <dbReference type="ARBA" id="ARBA00023163"/>
    </source>
</evidence>
<feature type="domain" description="HTH araC/xylS-type" evidence="4">
    <location>
        <begin position="174"/>
        <end position="271"/>
    </location>
</feature>
<dbReference type="InterPro" id="IPR011051">
    <property type="entry name" value="RmlC_Cupin_sf"/>
</dbReference>
<reference evidence="6" key="1">
    <citation type="journal article" date="2019" name="Int. J. Syst. Evol. Microbiol.">
        <title>The Global Catalogue of Microorganisms (GCM) 10K type strain sequencing project: providing services to taxonomists for standard genome sequencing and annotation.</title>
        <authorList>
            <consortium name="The Broad Institute Genomics Platform"/>
            <consortium name="The Broad Institute Genome Sequencing Center for Infectious Disease"/>
            <person name="Wu L."/>
            <person name="Ma J."/>
        </authorList>
    </citation>
    <scope>NUCLEOTIDE SEQUENCE [LARGE SCALE GENOMIC DNA]</scope>
    <source>
        <strain evidence="6">CGMCC 1.15472</strain>
    </source>
</reference>
<keyword evidence="1" id="KW-0805">Transcription regulation</keyword>
<evidence type="ECO:0000256" key="1">
    <source>
        <dbReference type="ARBA" id="ARBA00023015"/>
    </source>
</evidence>
<keyword evidence="2" id="KW-0238">DNA-binding</keyword>
<dbReference type="InterPro" id="IPR018060">
    <property type="entry name" value="HTH_AraC"/>
</dbReference>
<keyword evidence="3" id="KW-0804">Transcription</keyword>
<dbReference type="PANTHER" id="PTHR11019">
    <property type="entry name" value="HTH-TYPE TRANSCRIPTIONAL REGULATOR NIMR"/>
    <property type="match status" value="1"/>
</dbReference>
<organism evidence="5 6">
    <name type="scientific">Brevibacterium sediminis</name>
    <dbReference type="NCBI Taxonomy" id="1857024"/>
    <lineage>
        <taxon>Bacteria</taxon>
        <taxon>Bacillati</taxon>
        <taxon>Actinomycetota</taxon>
        <taxon>Actinomycetes</taxon>
        <taxon>Micrococcales</taxon>
        <taxon>Brevibacteriaceae</taxon>
        <taxon>Brevibacterium</taxon>
    </lineage>
</organism>
<evidence type="ECO:0000259" key="4">
    <source>
        <dbReference type="PROSITE" id="PS01124"/>
    </source>
</evidence>
<dbReference type="SUPFAM" id="SSF51182">
    <property type="entry name" value="RmlC-like cupins"/>
    <property type="match status" value="1"/>
</dbReference>
<evidence type="ECO:0000256" key="2">
    <source>
        <dbReference type="ARBA" id="ARBA00023125"/>
    </source>
</evidence>
<dbReference type="Pfam" id="PF12833">
    <property type="entry name" value="HTH_18"/>
    <property type="match status" value="1"/>
</dbReference>
<dbReference type="Proteomes" id="UP000632322">
    <property type="component" value="Unassembled WGS sequence"/>
</dbReference>
<dbReference type="SUPFAM" id="SSF46689">
    <property type="entry name" value="Homeodomain-like"/>
    <property type="match status" value="1"/>
</dbReference>
<sequence>MTSTIKQFDSRTTASGRVAERHLPSYSAGQVCLPMQILGSAETMEHETYWSEHSHPTHELLWRDDGVGTVTIGTRTWTITPPLGMWIPAGIPHSGWTPAGVVVKAAQFDVDEPPLGNAPTTVSIHPLLRLLLSRLQTLEPRTDSYALTEAMILDVLSPAEHEVLVHRPTAELLTPIVETVFNDPSDPTTLQEWATRLGASPRTITRAFTAETGLGFNRWVTTARIHCAITLIGLGCEIPDAAADVGYASASAFTTACRRITGTTPANLRAETSSSHLSV</sequence>
<dbReference type="RefSeq" id="WP_229664007.1">
    <property type="nucleotide sequence ID" value="NZ_BMJG01000003.1"/>
</dbReference>
<name>A0ABQ1M043_9MICO</name>